<keyword evidence="3" id="KW-0238">DNA-binding</keyword>
<feature type="modified residue" description="4-aspartylphosphate" evidence="5">
    <location>
        <position position="59"/>
    </location>
</feature>
<dbReference type="GO" id="GO:0003677">
    <property type="term" value="F:DNA binding"/>
    <property type="evidence" value="ECO:0007669"/>
    <property type="project" value="UniProtKB-KW"/>
</dbReference>
<accession>A0A9D1YSW9</accession>
<feature type="domain" description="Response regulatory" evidence="7">
    <location>
        <begin position="8"/>
        <end position="124"/>
    </location>
</feature>
<organism evidence="8 9">
    <name type="scientific">Candidatus Agrococcus pullicola</name>
    <dbReference type="NCBI Taxonomy" id="2838429"/>
    <lineage>
        <taxon>Bacteria</taxon>
        <taxon>Bacillati</taxon>
        <taxon>Actinomycetota</taxon>
        <taxon>Actinomycetes</taxon>
        <taxon>Micrococcales</taxon>
        <taxon>Microbacteriaceae</taxon>
        <taxon>Agrococcus</taxon>
    </lineage>
</organism>
<keyword evidence="1 5" id="KW-0597">Phosphoprotein</keyword>
<dbReference type="Pfam" id="PF00072">
    <property type="entry name" value="Response_reg"/>
    <property type="match status" value="1"/>
</dbReference>
<dbReference type="GO" id="GO:0000160">
    <property type="term" value="P:phosphorelay signal transduction system"/>
    <property type="evidence" value="ECO:0007669"/>
    <property type="project" value="InterPro"/>
</dbReference>
<dbReference type="SUPFAM" id="SSF52172">
    <property type="entry name" value="CheY-like"/>
    <property type="match status" value="1"/>
</dbReference>
<evidence type="ECO:0000259" key="7">
    <source>
        <dbReference type="PROSITE" id="PS50110"/>
    </source>
</evidence>
<sequence length="226" mass="24478">MTERETVSVLLADDQELLRDALATVLEADARLNVVGAVADGREAIDYVRGHRVDVVLMDIRMPGTDGIAATAEVLRFRPTTRVLILTTFDLDQYVFAAIRAGASGFLTKDTRPAELADAICRVADGDAAVSPRAASSLLQHVRQQVMPEGDPLSKLSPREREVFDLLARGASNSAIGRELFLSENTIKTHVKAVLARLGLPDRIQVVIWAYENGLIRPGDHRGAGG</sequence>
<dbReference type="AlphaFoldDB" id="A0A9D1YSW9"/>
<evidence type="ECO:0000256" key="2">
    <source>
        <dbReference type="ARBA" id="ARBA00023015"/>
    </source>
</evidence>
<evidence type="ECO:0000256" key="5">
    <source>
        <dbReference type="PROSITE-ProRule" id="PRU00169"/>
    </source>
</evidence>
<dbReference type="InterPro" id="IPR011006">
    <property type="entry name" value="CheY-like_superfamily"/>
</dbReference>
<dbReference type="SMART" id="SM00448">
    <property type="entry name" value="REC"/>
    <property type="match status" value="1"/>
</dbReference>
<dbReference type="SUPFAM" id="SSF46894">
    <property type="entry name" value="C-terminal effector domain of the bipartite response regulators"/>
    <property type="match status" value="1"/>
</dbReference>
<dbReference type="SMART" id="SM00421">
    <property type="entry name" value="HTH_LUXR"/>
    <property type="match status" value="1"/>
</dbReference>
<evidence type="ECO:0000256" key="3">
    <source>
        <dbReference type="ARBA" id="ARBA00023125"/>
    </source>
</evidence>
<evidence type="ECO:0000259" key="6">
    <source>
        <dbReference type="PROSITE" id="PS50043"/>
    </source>
</evidence>
<reference evidence="8" key="1">
    <citation type="journal article" date="2021" name="PeerJ">
        <title>Extensive microbial diversity within the chicken gut microbiome revealed by metagenomics and culture.</title>
        <authorList>
            <person name="Gilroy R."/>
            <person name="Ravi A."/>
            <person name="Getino M."/>
            <person name="Pursley I."/>
            <person name="Horton D.L."/>
            <person name="Alikhan N.F."/>
            <person name="Baker D."/>
            <person name="Gharbi K."/>
            <person name="Hall N."/>
            <person name="Watson M."/>
            <person name="Adriaenssens E.M."/>
            <person name="Foster-Nyarko E."/>
            <person name="Jarju S."/>
            <person name="Secka A."/>
            <person name="Antonio M."/>
            <person name="Oren A."/>
            <person name="Chaudhuri R.R."/>
            <person name="La Ragione R."/>
            <person name="Hildebrand F."/>
            <person name="Pallen M.J."/>
        </authorList>
    </citation>
    <scope>NUCLEOTIDE SEQUENCE</scope>
    <source>
        <strain evidence="8">ChiGjej1B1-98</strain>
    </source>
</reference>
<dbReference type="CDD" id="cd17535">
    <property type="entry name" value="REC_NarL-like"/>
    <property type="match status" value="1"/>
</dbReference>
<keyword evidence="4" id="KW-0804">Transcription</keyword>
<dbReference type="InterPro" id="IPR000792">
    <property type="entry name" value="Tscrpt_reg_LuxR_C"/>
</dbReference>
<dbReference type="PROSITE" id="PS00622">
    <property type="entry name" value="HTH_LUXR_1"/>
    <property type="match status" value="1"/>
</dbReference>
<protein>
    <submittedName>
        <fullName evidence="8">Response regulator transcription factor</fullName>
    </submittedName>
</protein>
<gene>
    <name evidence="8" type="ORF">H9830_00500</name>
</gene>
<dbReference type="PANTHER" id="PTHR43214:SF24">
    <property type="entry name" value="TRANSCRIPTIONAL REGULATORY PROTEIN NARL-RELATED"/>
    <property type="match status" value="1"/>
</dbReference>
<feature type="domain" description="HTH luxR-type" evidence="6">
    <location>
        <begin position="149"/>
        <end position="214"/>
    </location>
</feature>
<name>A0A9D1YSW9_9MICO</name>
<evidence type="ECO:0000313" key="9">
    <source>
        <dbReference type="Proteomes" id="UP000824005"/>
    </source>
</evidence>
<dbReference type="GO" id="GO:0006355">
    <property type="term" value="P:regulation of DNA-templated transcription"/>
    <property type="evidence" value="ECO:0007669"/>
    <property type="project" value="InterPro"/>
</dbReference>
<evidence type="ECO:0000256" key="1">
    <source>
        <dbReference type="ARBA" id="ARBA00022553"/>
    </source>
</evidence>
<dbReference type="InterPro" id="IPR039420">
    <property type="entry name" value="WalR-like"/>
</dbReference>
<dbReference type="PANTHER" id="PTHR43214">
    <property type="entry name" value="TWO-COMPONENT RESPONSE REGULATOR"/>
    <property type="match status" value="1"/>
</dbReference>
<dbReference type="InterPro" id="IPR001789">
    <property type="entry name" value="Sig_transdc_resp-reg_receiver"/>
</dbReference>
<comment type="caution">
    <text evidence="8">The sequence shown here is derived from an EMBL/GenBank/DDBJ whole genome shotgun (WGS) entry which is preliminary data.</text>
</comment>
<proteinExistence type="predicted"/>
<reference evidence="8" key="2">
    <citation type="submission" date="2021-04" db="EMBL/GenBank/DDBJ databases">
        <authorList>
            <person name="Gilroy R."/>
        </authorList>
    </citation>
    <scope>NUCLEOTIDE SEQUENCE</scope>
    <source>
        <strain evidence="8">ChiGjej1B1-98</strain>
    </source>
</reference>
<dbReference type="PROSITE" id="PS50110">
    <property type="entry name" value="RESPONSE_REGULATORY"/>
    <property type="match status" value="1"/>
</dbReference>
<dbReference type="EMBL" id="DXDC01000010">
    <property type="protein sequence ID" value="HIY64738.1"/>
    <property type="molecule type" value="Genomic_DNA"/>
</dbReference>
<dbReference type="Proteomes" id="UP000824005">
    <property type="component" value="Unassembled WGS sequence"/>
</dbReference>
<dbReference type="Pfam" id="PF00196">
    <property type="entry name" value="GerE"/>
    <property type="match status" value="1"/>
</dbReference>
<dbReference type="InterPro" id="IPR016032">
    <property type="entry name" value="Sig_transdc_resp-reg_C-effctor"/>
</dbReference>
<dbReference type="InterPro" id="IPR058245">
    <property type="entry name" value="NreC/VraR/RcsB-like_REC"/>
</dbReference>
<dbReference type="Gene3D" id="3.40.50.2300">
    <property type="match status" value="1"/>
</dbReference>
<evidence type="ECO:0000313" key="8">
    <source>
        <dbReference type="EMBL" id="HIY64738.1"/>
    </source>
</evidence>
<dbReference type="CDD" id="cd06170">
    <property type="entry name" value="LuxR_C_like"/>
    <property type="match status" value="1"/>
</dbReference>
<dbReference type="PROSITE" id="PS50043">
    <property type="entry name" value="HTH_LUXR_2"/>
    <property type="match status" value="1"/>
</dbReference>
<evidence type="ECO:0000256" key="4">
    <source>
        <dbReference type="ARBA" id="ARBA00023163"/>
    </source>
</evidence>
<keyword evidence="2" id="KW-0805">Transcription regulation</keyword>
<dbReference type="PRINTS" id="PR00038">
    <property type="entry name" value="HTHLUXR"/>
</dbReference>